<proteinExistence type="predicted"/>
<reference evidence="4" key="1">
    <citation type="submission" date="2021-02" db="EMBL/GenBank/DDBJ databases">
        <authorList>
            <person name="Dougan E. K."/>
            <person name="Rhodes N."/>
            <person name="Thang M."/>
            <person name="Chan C."/>
        </authorList>
    </citation>
    <scope>NUCLEOTIDE SEQUENCE</scope>
</reference>
<evidence type="ECO:0000313" key="4">
    <source>
        <dbReference type="EMBL" id="CAE8592815.1"/>
    </source>
</evidence>
<keyword evidence="1" id="KW-0812">Transmembrane</keyword>
<gene>
    <name evidence="4" type="ORF">PGLA1383_LOCUS11437</name>
</gene>
<evidence type="ECO:0000256" key="1">
    <source>
        <dbReference type="SAM" id="Phobius"/>
    </source>
</evidence>
<dbReference type="CDD" id="cd22997">
    <property type="entry name" value="GT_LH"/>
    <property type="match status" value="1"/>
</dbReference>
<evidence type="ECO:0000313" key="5">
    <source>
        <dbReference type="Proteomes" id="UP000654075"/>
    </source>
</evidence>
<evidence type="ECO:0000256" key="2">
    <source>
        <dbReference type="SAM" id="SignalP"/>
    </source>
</evidence>
<sequence>MSVIMLVAMLASACASPAVQELAVGGLSRADPQTGTHTQMETHPRRSTGAAVASKIHVFAFMTDVTWSMGPFLASANLNIGPVSVLGFGEQASWGPELEKKINAARRFLFQLDAPEEDLVLMMDSYDTLVLGDSPGILSRFAALERRTGRQIFFSAETDCAGAFCQPMAEVAKQQFNVTTPWIYLNSGLIAGRLGALRAMLESPANLTDCPECYADQEWYSRYFLQHGDVVGLDYRCELLQIVFNVDNIIVHSRPGSNQPVGALLLSPSPGWVDNGNNNSNNNRVLLVNVVTGTQPALLHFPGPGHWPLSEACAEDPSILCQTSVYYEVFRRALPEAWAGLRLKEAAQKGSMMQMPSFLRRFRGYHMFTAATLVDEAVNAEMKLRILAMVFALVLSSICVVTALILTMRARRTKLLMFFFLMASVSTIAMRVLSTAR</sequence>
<keyword evidence="1" id="KW-1133">Transmembrane helix</keyword>
<dbReference type="OMA" id="HTQMETH"/>
<comment type="caution">
    <text evidence="4">The sequence shown here is derived from an EMBL/GenBank/DDBJ whole genome shotgun (WGS) entry which is preliminary data.</text>
</comment>
<feature type="chain" id="PRO_5032400737" description="PLOD1-3-like GT domain-containing protein" evidence="2">
    <location>
        <begin position="16"/>
        <end position="437"/>
    </location>
</feature>
<dbReference type="InterPro" id="IPR057589">
    <property type="entry name" value="GT_PLOD"/>
</dbReference>
<feature type="transmembrane region" description="Helical" evidence="1">
    <location>
        <begin position="415"/>
        <end position="434"/>
    </location>
</feature>
<organism evidence="4 5">
    <name type="scientific">Polarella glacialis</name>
    <name type="common">Dinoflagellate</name>
    <dbReference type="NCBI Taxonomy" id="89957"/>
    <lineage>
        <taxon>Eukaryota</taxon>
        <taxon>Sar</taxon>
        <taxon>Alveolata</taxon>
        <taxon>Dinophyceae</taxon>
        <taxon>Suessiales</taxon>
        <taxon>Suessiaceae</taxon>
        <taxon>Polarella</taxon>
    </lineage>
</organism>
<dbReference type="OrthoDB" id="408486at2759"/>
<name>A0A813E281_POLGL</name>
<accession>A0A813E281</accession>
<dbReference type="AlphaFoldDB" id="A0A813E281"/>
<feature type="transmembrane region" description="Helical" evidence="1">
    <location>
        <begin position="386"/>
        <end position="408"/>
    </location>
</feature>
<feature type="domain" description="PLOD1-3-like GT" evidence="3">
    <location>
        <begin position="54"/>
        <end position="244"/>
    </location>
</feature>
<keyword evidence="1" id="KW-0472">Membrane</keyword>
<feature type="signal peptide" evidence="2">
    <location>
        <begin position="1"/>
        <end position="15"/>
    </location>
</feature>
<dbReference type="Pfam" id="PF25342">
    <property type="entry name" value="GT_PLOD"/>
    <property type="match status" value="1"/>
</dbReference>
<protein>
    <recommendedName>
        <fullName evidence="3">PLOD1-3-like GT domain-containing protein</fullName>
    </recommendedName>
</protein>
<keyword evidence="2" id="KW-0732">Signal</keyword>
<keyword evidence="5" id="KW-1185">Reference proteome</keyword>
<dbReference type="EMBL" id="CAJNNV010005900">
    <property type="protein sequence ID" value="CAE8592815.1"/>
    <property type="molecule type" value="Genomic_DNA"/>
</dbReference>
<dbReference type="Proteomes" id="UP000654075">
    <property type="component" value="Unassembled WGS sequence"/>
</dbReference>
<evidence type="ECO:0000259" key="3">
    <source>
        <dbReference type="Pfam" id="PF25342"/>
    </source>
</evidence>